<protein>
    <submittedName>
        <fullName evidence="1">Uncharacterized protein</fullName>
    </submittedName>
</protein>
<proteinExistence type="predicted"/>
<dbReference type="EMBL" id="JACTNZ010000001">
    <property type="protein sequence ID" value="KAG5565712.1"/>
    <property type="molecule type" value="Genomic_DNA"/>
</dbReference>
<evidence type="ECO:0000313" key="2">
    <source>
        <dbReference type="Proteomes" id="UP000823749"/>
    </source>
</evidence>
<sequence>MFIDFGTVMSSSSSPVVDFCQDLRVSLVVICYLGLHLTRRYHQRCLSFGVRSSSRCAASDLCSGL</sequence>
<dbReference type="AlphaFoldDB" id="A0AAV6LLJ4"/>
<dbReference type="Proteomes" id="UP000823749">
    <property type="component" value="Chromosome 1"/>
</dbReference>
<comment type="caution">
    <text evidence="1">The sequence shown here is derived from an EMBL/GenBank/DDBJ whole genome shotgun (WGS) entry which is preliminary data.</text>
</comment>
<gene>
    <name evidence="1" type="ORF">RHGRI_001582</name>
</gene>
<name>A0AAV6LLJ4_9ERIC</name>
<reference evidence="1" key="1">
    <citation type="submission" date="2020-08" db="EMBL/GenBank/DDBJ databases">
        <title>Plant Genome Project.</title>
        <authorList>
            <person name="Zhang R.-G."/>
        </authorList>
    </citation>
    <scope>NUCLEOTIDE SEQUENCE</scope>
    <source>
        <strain evidence="1">WSP0</strain>
        <tissue evidence="1">Leaf</tissue>
    </source>
</reference>
<organism evidence="1 2">
    <name type="scientific">Rhododendron griersonianum</name>
    <dbReference type="NCBI Taxonomy" id="479676"/>
    <lineage>
        <taxon>Eukaryota</taxon>
        <taxon>Viridiplantae</taxon>
        <taxon>Streptophyta</taxon>
        <taxon>Embryophyta</taxon>
        <taxon>Tracheophyta</taxon>
        <taxon>Spermatophyta</taxon>
        <taxon>Magnoliopsida</taxon>
        <taxon>eudicotyledons</taxon>
        <taxon>Gunneridae</taxon>
        <taxon>Pentapetalae</taxon>
        <taxon>asterids</taxon>
        <taxon>Ericales</taxon>
        <taxon>Ericaceae</taxon>
        <taxon>Ericoideae</taxon>
        <taxon>Rhodoreae</taxon>
        <taxon>Rhododendron</taxon>
    </lineage>
</organism>
<keyword evidence="2" id="KW-1185">Reference proteome</keyword>
<evidence type="ECO:0000313" key="1">
    <source>
        <dbReference type="EMBL" id="KAG5565712.1"/>
    </source>
</evidence>
<accession>A0AAV6LLJ4</accession>